<evidence type="ECO:0000313" key="2">
    <source>
        <dbReference type="EMBL" id="ACK79255.1"/>
    </source>
</evidence>
<organism evidence="2 3">
    <name type="scientific">Acidithiobacillus ferrooxidans (strain ATCC 23270 / DSM 14882 / CIP 104768 / NCIMB 8455)</name>
    <name type="common">Ferrobacillus ferrooxidans (strain ATCC 23270)</name>
    <dbReference type="NCBI Taxonomy" id="243159"/>
    <lineage>
        <taxon>Bacteria</taxon>
        <taxon>Pseudomonadati</taxon>
        <taxon>Pseudomonadota</taxon>
        <taxon>Acidithiobacillia</taxon>
        <taxon>Acidithiobacillales</taxon>
        <taxon>Acidithiobacillaceae</taxon>
        <taxon>Acidithiobacillus</taxon>
    </lineage>
</organism>
<dbReference type="AlphaFoldDB" id="B7JBJ4"/>
<dbReference type="HOGENOM" id="CLU_2490724_0_0_6"/>
<evidence type="ECO:0000313" key="3">
    <source>
        <dbReference type="Proteomes" id="UP000001362"/>
    </source>
</evidence>
<dbReference type="Proteomes" id="UP000001362">
    <property type="component" value="Chromosome"/>
</dbReference>
<dbReference type="STRING" id="243159.AFE_1736"/>
<reference evidence="2 3" key="1">
    <citation type="journal article" date="2008" name="BMC Genomics">
        <title>Acidithiobacillus ferrooxidans metabolism: from genome sequence to industrial applications.</title>
        <authorList>
            <person name="Valdes J."/>
            <person name="Pedroso I."/>
            <person name="Quatrini R."/>
            <person name="Dodson R.J."/>
            <person name="Tettelin H."/>
            <person name="Blake R.II."/>
            <person name="Eisen J.A."/>
            <person name="Holmes D.S."/>
        </authorList>
    </citation>
    <scope>NUCLEOTIDE SEQUENCE [LARGE SCALE GENOMIC DNA]</scope>
    <source>
        <strain evidence="3">ATCC 23270 / DSM 14882 / CIP 104768 / NCIMB 8455</strain>
    </source>
</reference>
<protein>
    <submittedName>
        <fullName evidence="2">Uncharacterized protein</fullName>
    </submittedName>
</protein>
<dbReference type="PaxDb" id="243159-AFE_1736"/>
<dbReference type="EMBL" id="CP001219">
    <property type="protein sequence ID" value="ACK79255.1"/>
    <property type="molecule type" value="Genomic_DNA"/>
</dbReference>
<gene>
    <name evidence="2" type="ordered locus">AFE_1736</name>
</gene>
<feature type="region of interest" description="Disordered" evidence="1">
    <location>
        <begin position="36"/>
        <end position="62"/>
    </location>
</feature>
<dbReference type="KEGG" id="afr:AFE_1736"/>
<accession>B7JBJ4</accession>
<name>B7JBJ4_ACIF2</name>
<evidence type="ECO:0000256" key="1">
    <source>
        <dbReference type="SAM" id="MobiDB-lite"/>
    </source>
</evidence>
<proteinExistence type="predicted"/>
<sequence length="86" mass="9584">MMMMTTDIKSSFRKKRHRRIVYRVDDPRFSRRTYGRVIPAAPPPCGRLPLQGTSRATPRGLPPGVRLDLASLSGLLAMDFGGNASR</sequence>
<keyword evidence="3" id="KW-1185">Reference proteome</keyword>